<comment type="caution">
    <text evidence="1">The sequence shown here is derived from an EMBL/GenBank/DDBJ whole genome shotgun (WGS) entry which is preliminary data.</text>
</comment>
<accession>A0AAD3SPR3</accession>
<keyword evidence="2" id="KW-1185">Reference proteome</keyword>
<dbReference type="AlphaFoldDB" id="A0AAD3SPR3"/>
<proteinExistence type="predicted"/>
<dbReference type="PANTHER" id="PTHR33223">
    <property type="entry name" value="CCHC-TYPE DOMAIN-CONTAINING PROTEIN"/>
    <property type="match status" value="1"/>
</dbReference>
<gene>
    <name evidence="1" type="ORF">Nepgr_016683</name>
</gene>
<evidence type="ECO:0000313" key="2">
    <source>
        <dbReference type="Proteomes" id="UP001279734"/>
    </source>
</evidence>
<organism evidence="1 2">
    <name type="scientific">Nepenthes gracilis</name>
    <name type="common">Slender pitcher plant</name>
    <dbReference type="NCBI Taxonomy" id="150966"/>
    <lineage>
        <taxon>Eukaryota</taxon>
        <taxon>Viridiplantae</taxon>
        <taxon>Streptophyta</taxon>
        <taxon>Embryophyta</taxon>
        <taxon>Tracheophyta</taxon>
        <taxon>Spermatophyta</taxon>
        <taxon>Magnoliopsida</taxon>
        <taxon>eudicotyledons</taxon>
        <taxon>Gunneridae</taxon>
        <taxon>Pentapetalae</taxon>
        <taxon>Caryophyllales</taxon>
        <taxon>Nepenthaceae</taxon>
        <taxon>Nepenthes</taxon>
    </lineage>
</organism>
<name>A0AAD3SPR3_NEPGR</name>
<dbReference type="PANTHER" id="PTHR33223:SF10">
    <property type="entry name" value="AMINOTRANSFERASE-LIKE PLANT MOBILE DOMAIN-CONTAINING PROTEIN"/>
    <property type="match status" value="1"/>
</dbReference>
<protein>
    <submittedName>
        <fullName evidence="1">Uncharacterized protein</fullName>
    </submittedName>
</protein>
<dbReference type="EMBL" id="BSYO01000014">
    <property type="protein sequence ID" value="GMH14842.1"/>
    <property type="molecule type" value="Genomic_DNA"/>
</dbReference>
<sequence>MFKDDDEYTAGLERSPFVTEILNGPLPAKFKMPPLDSYDGSTDLVDHLDHFCTHLSLQGLKDSVMCQCFPLTLKKDARI</sequence>
<reference evidence="1" key="1">
    <citation type="submission" date="2023-05" db="EMBL/GenBank/DDBJ databases">
        <title>Nepenthes gracilis genome sequencing.</title>
        <authorList>
            <person name="Fukushima K."/>
        </authorList>
    </citation>
    <scope>NUCLEOTIDE SEQUENCE</scope>
    <source>
        <strain evidence="1">SING2019-196</strain>
    </source>
</reference>
<evidence type="ECO:0000313" key="1">
    <source>
        <dbReference type="EMBL" id="GMH14842.1"/>
    </source>
</evidence>
<dbReference type="Proteomes" id="UP001279734">
    <property type="component" value="Unassembled WGS sequence"/>
</dbReference>